<evidence type="ECO:0000313" key="1">
    <source>
        <dbReference type="EMBL" id="RIA44466.1"/>
    </source>
</evidence>
<dbReference type="AlphaFoldDB" id="A0A397P4H3"/>
<gene>
    <name evidence="1" type="ORF">DFR49_2711</name>
</gene>
<accession>A0A397P4H3</accession>
<organism evidence="1 2">
    <name type="scientific">Hephaestia caeni</name>
    <dbReference type="NCBI Taxonomy" id="645617"/>
    <lineage>
        <taxon>Bacteria</taxon>
        <taxon>Pseudomonadati</taxon>
        <taxon>Pseudomonadota</taxon>
        <taxon>Alphaproteobacteria</taxon>
        <taxon>Sphingomonadales</taxon>
        <taxon>Sphingomonadaceae</taxon>
        <taxon>Hephaestia</taxon>
    </lineage>
</organism>
<comment type="caution">
    <text evidence="1">The sequence shown here is derived from an EMBL/GenBank/DDBJ whole genome shotgun (WGS) entry which is preliminary data.</text>
</comment>
<keyword evidence="2" id="KW-1185">Reference proteome</keyword>
<dbReference type="EMBL" id="QXDC01000003">
    <property type="protein sequence ID" value="RIA44466.1"/>
    <property type="molecule type" value="Genomic_DNA"/>
</dbReference>
<reference evidence="1 2" key="1">
    <citation type="submission" date="2018-08" db="EMBL/GenBank/DDBJ databases">
        <title>Genomic Encyclopedia of Type Strains, Phase IV (KMG-IV): sequencing the most valuable type-strain genomes for metagenomic binning, comparative biology and taxonomic classification.</title>
        <authorList>
            <person name="Goeker M."/>
        </authorList>
    </citation>
    <scope>NUCLEOTIDE SEQUENCE [LARGE SCALE GENOMIC DNA]</scope>
    <source>
        <strain evidence="1 2">DSM 25527</strain>
    </source>
</reference>
<dbReference type="RefSeq" id="WP_245968486.1">
    <property type="nucleotide sequence ID" value="NZ_QXDC01000003.1"/>
</dbReference>
<name>A0A397P4H3_9SPHN</name>
<dbReference type="Proteomes" id="UP000266568">
    <property type="component" value="Unassembled WGS sequence"/>
</dbReference>
<sequence>MTADGRPLRFLAVVLVGWTMVRVAILWPPIEASADATDAIASRLAAAERTGRGRVANVVEHRLPIEQAAILSTIPGARVIRHPPSPHLRFDAAETAIAGATPSAAVGVCLENRARAIAEAAPAHSPTRPPIDCMLLETGWGNGLGPQRAETRIPEQPLGLPLAPRTSSSDARWSGSGWGVLRGDGAAGAAFGGSQLGGSQAGARLAYAIDSAHRLQLVGRVASPLRGRGREAAIGVAWQPTRAPVRVVAEQRFAIDGGRGGPTIGVIGGVGPAAVAPGVTLEAYGQAGAIARDGVEGFVDGAARVAHPVAAIGKVRFDLGAGAWGAAQRAAARLDVGPSLAADLPLGRRAHVRVALDWRARIAGDARPGSGLVLSLGTDF</sequence>
<protein>
    <submittedName>
        <fullName evidence="1">Uncharacterized protein</fullName>
    </submittedName>
</protein>
<proteinExistence type="predicted"/>
<evidence type="ECO:0000313" key="2">
    <source>
        <dbReference type="Proteomes" id="UP000266568"/>
    </source>
</evidence>